<dbReference type="InParanoid" id="C0NES9"/>
<organism evidence="2 3">
    <name type="scientific">Ajellomyces capsulatus (strain G186AR / H82 / ATCC MYA-2454 / RMSCC 2432)</name>
    <name type="common">Darling's disease fungus</name>
    <name type="synonym">Histoplasma capsulatum</name>
    <dbReference type="NCBI Taxonomy" id="447093"/>
    <lineage>
        <taxon>Eukaryota</taxon>
        <taxon>Fungi</taxon>
        <taxon>Dikarya</taxon>
        <taxon>Ascomycota</taxon>
        <taxon>Pezizomycotina</taxon>
        <taxon>Eurotiomycetes</taxon>
        <taxon>Eurotiomycetidae</taxon>
        <taxon>Onygenales</taxon>
        <taxon>Ajellomycetaceae</taxon>
        <taxon>Histoplasma</taxon>
    </lineage>
</organism>
<reference evidence="2" key="1">
    <citation type="submission" date="2009-02" db="EMBL/GenBank/DDBJ databases">
        <title>The Genome Sequence of Ajellomyces capsulatus strain G186AR.</title>
        <authorList>
            <consortium name="The Broad Institute Genome Sequencing Platform"/>
            <person name="Champion M."/>
            <person name="Cuomo C."/>
            <person name="Ma L.-J."/>
            <person name="Henn M.R."/>
            <person name="Sil A."/>
            <person name="Goldman B."/>
            <person name="Young S.K."/>
            <person name="Kodira C.D."/>
            <person name="Zeng Q."/>
            <person name="Koehrsen M."/>
            <person name="Alvarado L."/>
            <person name="Berlin A."/>
            <person name="Borenstein D."/>
            <person name="Chen Z."/>
            <person name="Engels R."/>
            <person name="Freedman E."/>
            <person name="Gellesch M."/>
            <person name="Goldberg J."/>
            <person name="Griggs A."/>
            <person name="Gujja S."/>
            <person name="Heiman D."/>
            <person name="Hepburn T."/>
            <person name="Howarth C."/>
            <person name="Jen D."/>
            <person name="Larson L."/>
            <person name="Lewis B."/>
            <person name="Mehta T."/>
            <person name="Park D."/>
            <person name="Pearson M."/>
            <person name="Roberts A."/>
            <person name="Saif S."/>
            <person name="Shea T."/>
            <person name="Shenoy N."/>
            <person name="Sisk P."/>
            <person name="Stolte C."/>
            <person name="Sykes S."/>
            <person name="Walk T."/>
            <person name="White J."/>
            <person name="Yandava C."/>
            <person name="Klein B."/>
            <person name="McEwen J.G."/>
            <person name="Puccia R."/>
            <person name="Goldman G.H."/>
            <person name="Felipe M.S."/>
            <person name="Nino-Vega G."/>
            <person name="San-Blas G."/>
            <person name="Taylor J."/>
            <person name="Mendoza L."/>
            <person name="Galagan J."/>
            <person name="Nusbaum C."/>
            <person name="Birren B."/>
        </authorList>
    </citation>
    <scope>NUCLEOTIDE SEQUENCE</scope>
    <source>
        <strain evidence="2">G186AR</strain>
    </source>
</reference>
<evidence type="ECO:0000256" key="1">
    <source>
        <dbReference type="SAM" id="MobiDB-lite"/>
    </source>
</evidence>
<dbReference type="RefSeq" id="XP_045290231.1">
    <property type="nucleotide sequence ID" value="XM_045428445.1"/>
</dbReference>
<sequence>MACRLSPASSGPHPVAGAGARQFCCSIKALPSIRYYYQVNELSTLSVFHGATGFWAFQNGSPHLKAAASSYIFDRVEWFSIHDKMSHSDIERTGPNFIQPDSAKRDSYVGTRGFHSFGQSDDPV</sequence>
<evidence type="ECO:0000313" key="2">
    <source>
        <dbReference type="EMBL" id="EEH09750.1"/>
    </source>
</evidence>
<gene>
    <name evidence="2" type="ORF">HCBG_01395</name>
</gene>
<evidence type="ECO:0000313" key="3">
    <source>
        <dbReference type="Proteomes" id="UP000001631"/>
    </source>
</evidence>
<dbReference type="Proteomes" id="UP000001631">
    <property type="component" value="Unassembled WGS sequence"/>
</dbReference>
<dbReference type="AlphaFoldDB" id="C0NES9"/>
<dbReference type="EMBL" id="GG663364">
    <property type="protein sequence ID" value="EEH09750.1"/>
    <property type="molecule type" value="Genomic_DNA"/>
</dbReference>
<dbReference type="HOGENOM" id="CLU_2003255_0_0_1"/>
<proteinExistence type="predicted"/>
<name>C0NES9_AJECG</name>
<dbReference type="GeneID" id="69034412"/>
<accession>C0NES9</accession>
<feature type="region of interest" description="Disordered" evidence="1">
    <location>
        <begin position="90"/>
        <end position="124"/>
    </location>
</feature>
<protein>
    <submittedName>
        <fullName evidence="2">Uncharacterized protein</fullName>
    </submittedName>
</protein>
<keyword evidence="3" id="KW-1185">Reference proteome</keyword>